<dbReference type="Pfam" id="PF03308">
    <property type="entry name" value="MeaB"/>
    <property type="match status" value="1"/>
</dbReference>
<dbReference type="CDD" id="cd03114">
    <property type="entry name" value="MMAA-like"/>
    <property type="match status" value="1"/>
</dbReference>
<name>L0N6N4_EUGGR</name>
<dbReference type="PANTHER" id="PTHR23408:SF3">
    <property type="entry name" value="METHYLMALONIC ACIDURIA TYPE A PROTEIN, MITOCHONDRIAL"/>
    <property type="match status" value="1"/>
</dbReference>
<comment type="similarity">
    <text evidence="1">Belongs to the SIMIBI class G3E GTPase family. ArgK/MeaB subfamily.</text>
</comment>
<organism evidence="2">
    <name type="scientific">Euglena gracilis</name>
    <dbReference type="NCBI Taxonomy" id="3039"/>
    <lineage>
        <taxon>Eukaryota</taxon>
        <taxon>Discoba</taxon>
        <taxon>Euglenozoa</taxon>
        <taxon>Euglenida</taxon>
        <taxon>Spirocuta</taxon>
        <taxon>Euglenophyceae</taxon>
        <taxon>Euglenales</taxon>
        <taxon>Euglenaceae</taxon>
        <taxon>Euglena</taxon>
    </lineage>
</organism>
<dbReference type="Gene3D" id="3.40.50.300">
    <property type="entry name" value="P-loop containing nucleotide triphosphate hydrolases"/>
    <property type="match status" value="1"/>
</dbReference>
<dbReference type="GO" id="GO:0005525">
    <property type="term" value="F:GTP binding"/>
    <property type="evidence" value="ECO:0007669"/>
    <property type="project" value="InterPro"/>
</dbReference>
<dbReference type="Gene3D" id="1.10.287.130">
    <property type="match status" value="1"/>
</dbReference>
<dbReference type="GO" id="GO:0003924">
    <property type="term" value="F:GTPase activity"/>
    <property type="evidence" value="ECO:0007669"/>
    <property type="project" value="InterPro"/>
</dbReference>
<gene>
    <name evidence="2" type="primary">MMAA</name>
</gene>
<evidence type="ECO:0000313" key="2">
    <source>
        <dbReference type="EMBL" id="BAM73430.1"/>
    </source>
</evidence>
<dbReference type="AlphaFoldDB" id="L0N6N4"/>
<accession>L0N6N4</accession>
<dbReference type="InterPro" id="IPR027417">
    <property type="entry name" value="P-loop_NTPase"/>
</dbReference>
<sequence>MQRRPCKNLVHMGQRLRCTSAELYARLQAGERRALGQALTLVESNHMEHRQQADALLLKALECERRCLRLGISGPPGAGKSTFIDAMGMYLVSLGLRVGVFAVDPTSVKHGGSVLGDKTRMHRLAQEPRAFVRPSPSKGHLGGVTANAYESTLLFEVAGYDVVLIETVGVGQSEVAVADLADCFLFLIPPSSGDELHGIKKGIVEVSDILCITKADGKTLPQAEKALDQYSSAMRLLYSTGDKWEKRVLLTSAKEPALLKQVWEEVQRHQEVMRQEGEFARRREAQRQKQLWNNIQAEVVHRLQTLPSVQGVMGQLERQVLRGTVTPRRACYQILDLPLRPLRQAMMEGCSL</sequence>
<reference evidence="2" key="1">
    <citation type="submission" date="2012-12" db="EMBL/GenBank/DDBJ databases">
        <title>Isolation and expression of a cDNA encoding methylmalonic aciduria type A protein from Euglena gracilis Z.</title>
        <authorList>
            <person name="Yabuta Y."/>
            <person name="Takamatsu R."/>
            <person name="Kasagaki"/>
            <person name="S"/>
            <person name="Watanabe F."/>
        </authorList>
    </citation>
    <scope>NUCLEOTIDE SEQUENCE</scope>
    <source>
        <strain evidence="2">Z</strain>
    </source>
</reference>
<dbReference type="EMBL" id="AB772316">
    <property type="protein sequence ID" value="BAM73430.1"/>
    <property type="molecule type" value="mRNA"/>
</dbReference>
<dbReference type="SUPFAM" id="SSF52540">
    <property type="entry name" value="P-loop containing nucleoside triphosphate hydrolases"/>
    <property type="match status" value="1"/>
</dbReference>
<dbReference type="InterPro" id="IPR005129">
    <property type="entry name" value="GTPase_ArgK"/>
</dbReference>
<dbReference type="Gene3D" id="1.20.5.170">
    <property type="match status" value="1"/>
</dbReference>
<proteinExistence type="evidence at transcript level"/>
<dbReference type="NCBIfam" id="TIGR00750">
    <property type="entry name" value="lao"/>
    <property type="match status" value="1"/>
</dbReference>
<protein>
    <submittedName>
        <fullName evidence="2">Methylmalonic aciduria type A protein</fullName>
    </submittedName>
</protein>
<dbReference type="PANTHER" id="PTHR23408">
    <property type="entry name" value="METHYLMALONYL-COA MUTASE"/>
    <property type="match status" value="1"/>
</dbReference>
<evidence type="ECO:0000256" key="1">
    <source>
        <dbReference type="ARBA" id="ARBA00009625"/>
    </source>
</evidence>
<dbReference type="GO" id="GO:0005737">
    <property type="term" value="C:cytoplasm"/>
    <property type="evidence" value="ECO:0007669"/>
    <property type="project" value="TreeGrafter"/>
</dbReference>
<dbReference type="NCBIfam" id="NF006958">
    <property type="entry name" value="PRK09435.1"/>
    <property type="match status" value="1"/>
</dbReference>